<dbReference type="GO" id="GO:0060090">
    <property type="term" value="F:molecular adaptor activity"/>
    <property type="evidence" value="ECO:0007669"/>
    <property type="project" value="TreeGrafter"/>
</dbReference>
<proteinExistence type="predicted"/>
<dbReference type="RefSeq" id="XP_022974262.1">
    <property type="nucleotide sequence ID" value="XM_023118494.1"/>
</dbReference>
<reference evidence="2" key="1">
    <citation type="submission" date="2025-08" db="UniProtKB">
        <authorList>
            <consortium name="RefSeq"/>
        </authorList>
    </citation>
    <scope>IDENTIFICATION</scope>
    <source>
        <tissue evidence="2">Young leaves</tissue>
    </source>
</reference>
<name>A0A6J1I9T5_CUCMA</name>
<dbReference type="GO" id="GO:0030015">
    <property type="term" value="C:CCR4-NOT core complex"/>
    <property type="evidence" value="ECO:0007669"/>
    <property type="project" value="InterPro"/>
</dbReference>
<dbReference type="Proteomes" id="UP000504608">
    <property type="component" value="Unplaced"/>
</dbReference>
<dbReference type="GO" id="GO:0017148">
    <property type="term" value="P:negative regulation of translation"/>
    <property type="evidence" value="ECO:0007669"/>
    <property type="project" value="InterPro"/>
</dbReference>
<dbReference type="GO" id="GO:0000932">
    <property type="term" value="C:P-body"/>
    <property type="evidence" value="ECO:0007669"/>
    <property type="project" value="TreeGrafter"/>
</dbReference>
<protein>
    <submittedName>
        <fullName evidence="2">Uncharacterized protein LOC111472902</fullName>
    </submittedName>
</protein>
<dbReference type="InterPro" id="IPR040398">
    <property type="entry name" value="Not1"/>
</dbReference>
<gene>
    <name evidence="2" type="primary">LOC111472902</name>
</gene>
<sequence length="910" mass="102757">MLMFSTATSSQIRFLLQSLTESNAESVLKELYEFIDCGTEGSFILLRTCLDYFTIHGTDLENPLLRLVISSVFKHLLDIPNFSTIFCESLKGRDINQVILENISNLLNLSMCERIGVGLAVSDSENLDARMCGKNFCISQIEELCANAVSVDSIQQIQDIIMFLQRSEGLSKHLDSFMQMLSLVQLKDVTEFVLSPLLSDALREEKFLRNVNLSQESLDNDFDSILAEMEKEMSMGDIMKELGYGCTVNATQCKEILSLFLPLTEITISKILGMIVRNHTGLEDSRNIYTTFSLALGCSTLSDLPSLNSWDVDVLIDTVKQLAPSVDWIRVMENLDHEGFYIPNEEAFSFFMSVYRRACQEAFPLHTICGSVWKNMEGQISFLKHAVFAPPEIFTFAHSGRQLAYIDGVHGHKLQLGHTNHTWTCLDLLNILCELAERGHARSVQSILEFPLKNWPELLLFGMAHINFIDCGTEGSFILLRTCLDYFTIHGTDLENPLLRLVISSVFKHLLDIPNFSTIFCESLKGRDINQVILENISNLLNLSMCERIGVGLAVSDSENLDARMCGKNFCISQIEELCANAVSVDSIQQIQDIIMFLQRSEGLSKHLDSFMQMLSLVQLKDVTEFVLSPLLSDALREEKFLRNVNLSQESLDNDFDSILAEMEKEMSMGDIMKELGYGCTVNATQCKEILSLFLPLTEITISKILGMIVRNHTGLEDSRNIYTTFSLALGCSTLSDLPSLNSWDVDVLIDTVKQLAPSVDWIRVMENLDHEGFYIPNEEAFSFFMSVYRRACQEAFPLHTICGSVWKNMEGQISFLKHAVFAPPEIFTFAHSGRQLAYIDGVHGHKLQLGHTNHTWTCLDLLNILCELAERGHARSVQSILEFPLKNWPELLLFGMAHINVHFFLSPLH</sequence>
<evidence type="ECO:0000313" key="2">
    <source>
        <dbReference type="RefSeq" id="XP_022974262.1"/>
    </source>
</evidence>
<dbReference type="OrthoDB" id="1933107at2759"/>
<dbReference type="PANTHER" id="PTHR13162:SF8">
    <property type="entry name" value="CCR4-NOT TRANSCRIPTION COMPLEX SUBUNIT 1"/>
    <property type="match status" value="1"/>
</dbReference>
<dbReference type="GO" id="GO:0000288">
    <property type="term" value="P:nuclear-transcribed mRNA catabolic process, deadenylation-dependent decay"/>
    <property type="evidence" value="ECO:0007669"/>
    <property type="project" value="TreeGrafter"/>
</dbReference>
<dbReference type="PANTHER" id="PTHR13162">
    <property type="entry name" value="CCR4-NOT TRANSCRIPTION COMPLEX"/>
    <property type="match status" value="1"/>
</dbReference>
<dbReference type="AlphaFoldDB" id="A0A6J1I9T5"/>
<dbReference type="KEGG" id="cmax:111472902"/>
<keyword evidence="1" id="KW-1185">Reference proteome</keyword>
<dbReference type="GeneID" id="111472902"/>
<accession>A0A6J1I9T5</accession>
<evidence type="ECO:0000313" key="1">
    <source>
        <dbReference type="Proteomes" id="UP000504608"/>
    </source>
</evidence>
<organism evidence="1 2">
    <name type="scientific">Cucurbita maxima</name>
    <name type="common">Pumpkin</name>
    <name type="synonym">Winter squash</name>
    <dbReference type="NCBI Taxonomy" id="3661"/>
    <lineage>
        <taxon>Eukaryota</taxon>
        <taxon>Viridiplantae</taxon>
        <taxon>Streptophyta</taxon>
        <taxon>Embryophyta</taxon>
        <taxon>Tracheophyta</taxon>
        <taxon>Spermatophyta</taxon>
        <taxon>Magnoliopsida</taxon>
        <taxon>eudicotyledons</taxon>
        <taxon>Gunneridae</taxon>
        <taxon>Pentapetalae</taxon>
        <taxon>rosids</taxon>
        <taxon>fabids</taxon>
        <taxon>Cucurbitales</taxon>
        <taxon>Cucurbitaceae</taxon>
        <taxon>Cucurbiteae</taxon>
        <taxon>Cucurbita</taxon>
    </lineage>
</organism>